<dbReference type="EMBL" id="GBXM01075240">
    <property type="protein sequence ID" value="JAH33337.1"/>
    <property type="molecule type" value="Transcribed_RNA"/>
</dbReference>
<dbReference type="AlphaFoldDB" id="A0A0E9RWW7"/>
<protein>
    <submittedName>
        <fullName evidence="1">Uncharacterized protein</fullName>
    </submittedName>
</protein>
<reference evidence="1" key="2">
    <citation type="journal article" date="2015" name="Fish Shellfish Immunol.">
        <title>Early steps in the European eel (Anguilla anguilla)-Vibrio vulnificus interaction in the gills: Role of the RtxA13 toxin.</title>
        <authorList>
            <person name="Callol A."/>
            <person name="Pajuelo D."/>
            <person name="Ebbesson L."/>
            <person name="Teles M."/>
            <person name="MacKenzie S."/>
            <person name="Amaro C."/>
        </authorList>
    </citation>
    <scope>NUCLEOTIDE SEQUENCE</scope>
</reference>
<evidence type="ECO:0000313" key="1">
    <source>
        <dbReference type="EMBL" id="JAH33337.1"/>
    </source>
</evidence>
<sequence>MFTTLEVQLGKFTWPVPQKRSIAQLISGSQKSRFLVFIFRPVLQLVFRV</sequence>
<organism evidence="1">
    <name type="scientific">Anguilla anguilla</name>
    <name type="common">European freshwater eel</name>
    <name type="synonym">Muraena anguilla</name>
    <dbReference type="NCBI Taxonomy" id="7936"/>
    <lineage>
        <taxon>Eukaryota</taxon>
        <taxon>Metazoa</taxon>
        <taxon>Chordata</taxon>
        <taxon>Craniata</taxon>
        <taxon>Vertebrata</taxon>
        <taxon>Euteleostomi</taxon>
        <taxon>Actinopterygii</taxon>
        <taxon>Neopterygii</taxon>
        <taxon>Teleostei</taxon>
        <taxon>Anguilliformes</taxon>
        <taxon>Anguillidae</taxon>
        <taxon>Anguilla</taxon>
    </lineage>
</organism>
<name>A0A0E9RWW7_ANGAN</name>
<reference evidence="1" key="1">
    <citation type="submission" date="2014-11" db="EMBL/GenBank/DDBJ databases">
        <authorList>
            <person name="Amaro Gonzalez C."/>
        </authorList>
    </citation>
    <scope>NUCLEOTIDE SEQUENCE</scope>
</reference>
<proteinExistence type="predicted"/>
<accession>A0A0E9RWW7</accession>